<accession>A0A395NKH7</accession>
<name>A0A395NKH7_TRIAR</name>
<evidence type="ECO:0000313" key="1">
    <source>
        <dbReference type="EMBL" id="RFU76383.1"/>
    </source>
</evidence>
<reference evidence="1 2" key="1">
    <citation type="journal article" date="2018" name="PLoS Pathog.">
        <title>Evolution of structural diversity of trichothecenes, a family of toxins produced by plant pathogenic and entomopathogenic fungi.</title>
        <authorList>
            <person name="Proctor R.H."/>
            <person name="McCormick S.P."/>
            <person name="Kim H.S."/>
            <person name="Cardoza R.E."/>
            <person name="Stanley A.M."/>
            <person name="Lindo L."/>
            <person name="Kelly A."/>
            <person name="Brown D.W."/>
            <person name="Lee T."/>
            <person name="Vaughan M.M."/>
            <person name="Alexander N.J."/>
            <person name="Busman M."/>
            <person name="Gutierrez S."/>
        </authorList>
    </citation>
    <scope>NUCLEOTIDE SEQUENCE [LARGE SCALE GENOMIC DNA]</scope>
    <source>
        <strain evidence="1 2">IBT 40837</strain>
    </source>
</reference>
<proteinExistence type="predicted"/>
<dbReference type="EMBL" id="PXOA01000354">
    <property type="protein sequence ID" value="RFU76383.1"/>
    <property type="molecule type" value="Genomic_DNA"/>
</dbReference>
<sequence>MVLVPKVPPTMHGSFRPVMRAAMPYITLCIGRGILGKPEAQSANPSAGAMHTVLACHCLFFCSSSPFAAGLQCYAQANRTMHAQWILSSTCRVGLSRPQSWPWGLWDVPSAAAGQLLLVANNGYWLQRLTIGARAVCGSALSVNITTTTTTIAVFTAAATRYRDLARGRAAAAGMDLASTKSTASCGDVTCCTNDSS</sequence>
<protein>
    <submittedName>
        <fullName evidence="1">Uncharacterized protein</fullName>
    </submittedName>
</protein>
<comment type="caution">
    <text evidence="1">The sequence shown here is derived from an EMBL/GenBank/DDBJ whole genome shotgun (WGS) entry which is preliminary data.</text>
</comment>
<dbReference type="Proteomes" id="UP000266272">
    <property type="component" value="Unassembled WGS sequence"/>
</dbReference>
<keyword evidence="2" id="KW-1185">Reference proteome</keyword>
<organism evidence="1 2">
    <name type="scientific">Trichoderma arundinaceum</name>
    <dbReference type="NCBI Taxonomy" id="490622"/>
    <lineage>
        <taxon>Eukaryota</taxon>
        <taxon>Fungi</taxon>
        <taxon>Dikarya</taxon>
        <taxon>Ascomycota</taxon>
        <taxon>Pezizomycotina</taxon>
        <taxon>Sordariomycetes</taxon>
        <taxon>Hypocreomycetidae</taxon>
        <taxon>Hypocreales</taxon>
        <taxon>Hypocreaceae</taxon>
        <taxon>Trichoderma</taxon>
    </lineage>
</organism>
<evidence type="ECO:0000313" key="2">
    <source>
        <dbReference type="Proteomes" id="UP000266272"/>
    </source>
</evidence>
<dbReference type="AlphaFoldDB" id="A0A395NKH7"/>
<gene>
    <name evidence="1" type="ORF">TARUN_5875</name>
</gene>